<evidence type="ECO:0000313" key="2">
    <source>
        <dbReference type="Proteomes" id="UP000091857"/>
    </source>
</evidence>
<sequence length="104" mass="11581">MNTCGNIELPHFCHGVALRTSVQFEMLAACTNKKNSFYSVKRGHTPKATIGRDHSQIQIVQICSFLSFLRFGKRENAVRISILVASEAKLASASLFRSAIYSFI</sequence>
<dbReference type="Proteomes" id="UP000091857">
    <property type="component" value="Chromosome 9"/>
</dbReference>
<proteinExistence type="predicted"/>
<evidence type="ECO:0000313" key="1">
    <source>
        <dbReference type="EMBL" id="KAG8648119.1"/>
    </source>
</evidence>
<name>A0ACB7H819_MANES</name>
<organism evidence="1 2">
    <name type="scientific">Manihot esculenta</name>
    <name type="common">Cassava</name>
    <name type="synonym">Jatropha manihot</name>
    <dbReference type="NCBI Taxonomy" id="3983"/>
    <lineage>
        <taxon>Eukaryota</taxon>
        <taxon>Viridiplantae</taxon>
        <taxon>Streptophyta</taxon>
        <taxon>Embryophyta</taxon>
        <taxon>Tracheophyta</taxon>
        <taxon>Spermatophyta</taxon>
        <taxon>Magnoliopsida</taxon>
        <taxon>eudicotyledons</taxon>
        <taxon>Gunneridae</taxon>
        <taxon>Pentapetalae</taxon>
        <taxon>rosids</taxon>
        <taxon>fabids</taxon>
        <taxon>Malpighiales</taxon>
        <taxon>Euphorbiaceae</taxon>
        <taxon>Crotonoideae</taxon>
        <taxon>Manihoteae</taxon>
        <taxon>Manihot</taxon>
    </lineage>
</organism>
<accession>A0ACB7H819</accession>
<protein>
    <submittedName>
        <fullName evidence="1">Uncharacterized protein</fullName>
    </submittedName>
</protein>
<keyword evidence="2" id="KW-1185">Reference proteome</keyword>
<reference evidence="2" key="1">
    <citation type="journal article" date="2016" name="Nat. Biotechnol.">
        <title>Sequencing wild and cultivated cassava and related species reveals extensive interspecific hybridization and genetic diversity.</title>
        <authorList>
            <person name="Bredeson J.V."/>
            <person name="Lyons J.B."/>
            <person name="Prochnik S.E."/>
            <person name="Wu G.A."/>
            <person name="Ha C.M."/>
            <person name="Edsinger-Gonzales E."/>
            <person name="Grimwood J."/>
            <person name="Schmutz J."/>
            <person name="Rabbi I.Y."/>
            <person name="Egesi C."/>
            <person name="Nauluvula P."/>
            <person name="Lebot V."/>
            <person name="Ndunguru J."/>
            <person name="Mkamilo G."/>
            <person name="Bart R.S."/>
            <person name="Setter T.L."/>
            <person name="Gleadow R.M."/>
            <person name="Kulakow P."/>
            <person name="Ferguson M.E."/>
            <person name="Rounsley S."/>
            <person name="Rokhsar D.S."/>
        </authorList>
    </citation>
    <scope>NUCLEOTIDE SEQUENCE [LARGE SCALE GENOMIC DNA]</scope>
    <source>
        <strain evidence="2">cv. AM560-2</strain>
    </source>
</reference>
<comment type="caution">
    <text evidence="1">The sequence shown here is derived from an EMBL/GenBank/DDBJ whole genome shotgun (WGS) entry which is preliminary data.</text>
</comment>
<dbReference type="EMBL" id="CM004395">
    <property type="protein sequence ID" value="KAG8648119.1"/>
    <property type="molecule type" value="Genomic_DNA"/>
</dbReference>
<gene>
    <name evidence="1" type="ORF">MANES_09G151750v8</name>
</gene>